<dbReference type="PANTHER" id="PTHR38438:SF1">
    <property type="entry name" value="RIBOFLAVIN TRANSPORTER RIBU"/>
    <property type="match status" value="1"/>
</dbReference>
<feature type="transmembrane region" description="Helical" evidence="1">
    <location>
        <begin position="246"/>
        <end position="268"/>
    </location>
</feature>
<proteinExistence type="predicted"/>
<dbReference type="AlphaFoldDB" id="A0A7L6N4V1"/>
<gene>
    <name evidence="2" type="ORF">HF295_03785</name>
</gene>
<dbReference type="Gene3D" id="1.10.1760.20">
    <property type="match status" value="1"/>
</dbReference>
<organism evidence="2 3">
    <name type="scientific">Hujiaoplasma nucleasis</name>
    <dbReference type="NCBI Taxonomy" id="2725268"/>
    <lineage>
        <taxon>Bacteria</taxon>
        <taxon>Bacillati</taxon>
        <taxon>Mycoplasmatota</taxon>
        <taxon>Mollicutes</taxon>
        <taxon>Candidatus Izemoplasmatales</taxon>
        <taxon>Hujiaoplasmataceae</taxon>
        <taxon>Hujiaoplasma</taxon>
    </lineage>
</organism>
<keyword evidence="3" id="KW-1185">Reference proteome</keyword>
<keyword evidence="1" id="KW-0472">Membrane</keyword>
<dbReference type="PANTHER" id="PTHR38438">
    <property type="entry name" value="RIBOFLAVIN TRANSPORTER RIBU"/>
    <property type="match status" value="1"/>
</dbReference>
<reference evidence="2 3" key="1">
    <citation type="submission" date="2020-04" db="EMBL/GenBank/DDBJ databases">
        <authorList>
            <person name="Zheng R.K."/>
            <person name="Sun C.M."/>
        </authorList>
    </citation>
    <scope>NUCLEOTIDE SEQUENCE [LARGE SCALE GENOMIC DNA]</scope>
    <source>
        <strain evidence="3">zrk29</strain>
    </source>
</reference>
<protein>
    <submittedName>
        <fullName evidence="2">ECF transporter S component</fullName>
    </submittedName>
</protein>
<sequence>MEIYLIAGSALIGALLLMFFLGNNTKNNQKLLIVSLLSLLFIVGGITYAYLFLIEVDGEKVEISKIILTNIIVVAIYLIGLFSVLRIHQKDKPKQRVTTHKIAIQGILVGIASVLMLISFPVMPAAPFLKVELSALIIFMTLIWFDFKTAVFVSFVTNVVHFFLPSSAPIIPLLDEMINFLATMIFILPTALILNKDRIQDQNNHYYVLFLTALGFVGTVVLMVLFNQFINLPYIYNIDMSFGQVLAIFGVFNIIKWGLNAVFINLTWKRFYFIRERFLTIV</sequence>
<dbReference type="Proteomes" id="UP000512167">
    <property type="component" value="Chromosome"/>
</dbReference>
<dbReference type="GO" id="GO:0005886">
    <property type="term" value="C:plasma membrane"/>
    <property type="evidence" value="ECO:0007669"/>
    <property type="project" value="UniProtKB-SubCell"/>
</dbReference>
<dbReference type="KEGG" id="tbk:HF295_03785"/>
<keyword evidence="1" id="KW-1133">Transmembrane helix</keyword>
<evidence type="ECO:0000313" key="2">
    <source>
        <dbReference type="EMBL" id="QLY40025.1"/>
    </source>
</evidence>
<feature type="transmembrane region" description="Helical" evidence="1">
    <location>
        <begin position="102"/>
        <end position="122"/>
    </location>
</feature>
<feature type="transmembrane region" description="Helical" evidence="1">
    <location>
        <begin position="63"/>
        <end position="82"/>
    </location>
</feature>
<evidence type="ECO:0000313" key="3">
    <source>
        <dbReference type="Proteomes" id="UP000512167"/>
    </source>
</evidence>
<dbReference type="EMBL" id="CP051151">
    <property type="protein sequence ID" value="QLY40025.1"/>
    <property type="molecule type" value="Genomic_DNA"/>
</dbReference>
<feature type="transmembrane region" description="Helical" evidence="1">
    <location>
        <begin position="206"/>
        <end position="226"/>
    </location>
</feature>
<evidence type="ECO:0000256" key="1">
    <source>
        <dbReference type="SAM" id="Phobius"/>
    </source>
</evidence>
<name>A0A7L6N4V1_9MOLU</name>
<feature type="transmembrane region" description="Helical" evidence="1">
    <location>
        <begin position="31"/>
        <end position="51"/>
    </location>
</feature>
<dbReference type="GO" id="GO:0032217">
    <property type="term" value="F:riboflavin transmembrane transporter activity"/>
    <property type="evidence" value="ECO:0007669"/>
    <property type="project" value="InterPro"/>
</dbReference>
<dbReference type="InterPro" id="IPR025720">
    <property type="entry name" value="RibU"/>
</dbReference>
<feature type="transmembrane region" description="Helical" evidence="1">
    <location>
        <begin position="6"/>
        <end position="24"/>
    </location>
</feature>
<keyword evidence="1" id="KW-0812">Transmembrane</keyword>
<dbReference type="RefSeq" id="WP_312032520.1">
    <property type="nucleotide sequence ID" value="NZ_CP051151.1"/>
</dbReference>
<feature type="transmembrane region" description="Helical" evidence="1">
    <location>
        <begin position="177"/>
        <end position="194"/>
    </location>
</feature>
<accession>A0A7L6N4V1</accession>